<evidence type="ECO:0000313" key="2">
    <source>
        <dbReference type="Proteomes" id="UP001597040"/>
    </source>
</evidence>
<accession>A0ABW3LIN9</accession>
<comment type="caution">
    <text evidence="1">The sequence shown here is derived from an EMBL/GenBank/DDBJ whole genome shotgun (WGS) entry which is preliminary data.</text>
</comment>
<dbReference type="Proteomes" id="UP001597040">
    <property type="component" value="Unassembled WGS sequence"/>
</dbReference>
<reference evidence="2" key="1">
    <citation type="journal article" date="2019" name="Int. J. Syst. Evol. Microbiol.">
        <title>The Global Catalogue of Microorganisms (GCM) 10K type strain sequencing project: providing services to taxonomists for standard genome sequencing and annotation.</title>
        <authorList>
            <consortium name="The Broad Institute Genomics Platform"/>
            <consortium name="The Broad Institute Genome Sequencing Center for Infectious Disease"/>
            <person name="Wu L."/>
            <person name="Ma J."/>
        </authorList>
    </citation>
    <scope>NUCLEOTIDE SEQUENCE [LARGE SCALE GENOMIC DNA]</scope>
    <source>
        <strain evidence="2">CCUG 56754</strain>
    </source>
</reference>
<keyword evidence="2" id="KW-1185">Reference proteome</keyword>
<dbReference type="RefSeq" id="WP_390361062.1">
    <property type="nucleotide sequence ID" value="NZ_JBHTKJ010000016.1"/>
</dbReference>
<proteinExistence type="predicted"/>
<name>A0ABW3LIN9_9BACI</name>
<organism evidence="1 2">
    <name type="scientific">Virgibacillus byunsanensis</name>
    <dbReference type="NCBI Taxonomy" id="570945"/>
    <lineage>
        <taxon>Bacteria</taxon>
        <taxon>Bacillati</taxon>
        <taxon>Bacillota</taxon>
        <taxon>Bacilli</taxon>
        <taxon>Bacillales</taxon>
        <taxon>Bacillaceae</taxon>
        <taxon>Virgibacillus</taxon>
    </lineage>
</organism>
<protein>
    <submittedName>
        <fullName evidence="1">Uncharacterized protein</fullName>
    </submittedName>
</protein>
<dbReference type="EMBL" id="JBHTKJ010000016">
    <property type="protein sequence ID" value="MFD1038256.1"/>
    <property type="molecule type" value="Genomic_DNA"/>
</dbReference>
<sequence length="60" mass="6604">MIYRGHNPHSTVFVKGTFINCDLGSSLDTVESPALALVEVGENKYFRCGVDGKFSEHVVM</sequence>
<evidence type="ECO:0000313" key="1">
    <source>
        <dbReference type="EMBL" id="MFD1038256.1"/>
    </source>
</evidence>
<gene>
    <name evidence="1" type="ORF">ACFQ3N_07510</name>
</gene>